<keyword evidence="1" id="KW-0479">Metal-binding</keyword>
<comment type="caution">
    <text evidence="6">The sequence shown here is derived from an EMBL/GenBank/DDBJ whole genome shotgun (WGS) entry which is preliminary data.</text>
</comment>
<evidence type="ECO:0000256" key="3">
    <source>
        <dbReference type="ARBA" id="ARBA00023014"/>
    </source>
</evidence>
<keyword evidence="2" id="KW-0408">Iron</keyword>
<reference evidence="6 7" key="1">
    <citation type="submission" date="2020-10" db="EMBL/GenBank/DDBJ databases">
        <title>Genomic Encyclopedia of Type Strains, Phase IV (KMG-IV): sequencing the most valuable type-strain genomes for metagenomic binning, comparative biology and taxonomic classification.</title>
        <authorList>
            <person name="Goeker M."/>
        </authorList>
    </citation>
    <scope>NUCLEOTIDE SEQUENCE [LARGE SCALE GENOMIC DNA]</scope>
    <source>
        <strain evidence="6 7">DSM 4194</strain>
    </source>
</reference>
<keyword evidence="7" id="KW-1185">Reference proteome</keyword>
<feature type="domain" description="Molybdopterin oxidoreductase" evidence="5">
    <location>
        <begin position="54"/>
        <end position="85"/>
    </location>
</feature>
<proteinExistence type="predicted"/>
<evidence type="ECO:0000256" key="2">
    <source>
        <dbReference type="ARBA" id="ARBA00023004"/>
    </source>
</evidence>
<evidence type="ECO:0000256" key="1">
    <source>
        <dbReference type="ARBA" id="ARBA00022723"/>
    </source>
</evidence>
<name>A0ABR9H9P5_9BACT</name>
<dbReference type="Proteomes" id="UP000639010">
    <property type="component" value="Unassembled WGS sequence"/>
</dbReference>
<feature type="region of interest" description="Disordered" evidence="4">
    <location>
        <begin position="20"/>
        <end position="43"/>
    </location>
</feature>
<protein>
    <submittedName>
        <fullName evidence="6">Anaerobic selenocysteine-containing dehydrogenase</fullName>
    </submittedName>
</protein>
<sequence>MVRKVLCWTRPHPNPAADCPSGTGVAGLQGDPKSGGRLCPKGGASPKHVYSAYRLKTPLIRENGRFRKAGWDEALDLVATRLASVPEGKLAYFRGNDLPTSFL</sequence>
<evidence type="ECO:0000256" key="4">
    <source>
        <dbReference type="SAM" id="MobiDB-lite"/>
    </source>
</evidence>
<evidence type="ECO:0000313" key="7">
    <source>
        <dbReference type="Proteomes" id="UP000639010"/>
    </source>
</evidence>
<dbReference type="InterPro" id="IPR050123">
    <property type="entry name" value="Prok_molybdopt-oxidoreductase"/>
</dbReference>
<dbReference type="Gene3D" id="2.20.25.90">
    <property type="entry name" value="ADC-like domains"/>
    <property type="match status" value="1"/>
</dbReference>
<dbReference type="SUPFAM" id="SSF53706">
    <property type="entry name" value="Formate dehydrogenase/DMSO reductase, domains 1-3"/>
    <property type="match status" value="1"/>
</dbReference>
<keyword evidence="3" id="KW-0411">Iron-sulfur</keyword>
<evidence type="ECO:0000259" key="5">
    <source>
        <dbReference type="Pfam" id="PF00384"/>
    </source>
</evidence>
<gene>
    <name evidence="6" type="ORF">H4684_004121</name>
</gene>
<dbReference type="PANTHER" id="PTHR43105">
    <property type="entry name" value="RESPIRATORY NITRATE REDUCTASE"/>
    <property type="match status" value="1"/>
</dbReference>
<dbReference type="Gene3D" id="3.40.50.740">
    <property type="match status" value="1"/>
</dbReference>
<dbReference type="PANTHER" id="PTHR43105:SF10">
    <property type="entry name" value="NADH-QUINONE OXIDOREDUCTASE SUBUNIT G"/>
    <property type="match status" value="1"/>
</dbReference>
<dbReference type="Pfam" id="PF00384">
    <property type="entry name" value="Molybdopterin"/>
    <property type="match status" value="1"/>
</dbReference>
<organism evidence="6 7">
    <name type="scientific">Desulfomicrobium macestii</name>
    <dbReference type="NCBI Taxonomy" id="90731"/>
    <lineage>
        <taxon>Bacteria</taxon>
        <taxon>Pseudomonadati</taxon>
        <taxon>Thermodesulfobacteriota</taxon>
        <taxon>Desulfovibrionia</taxon>
        <taxon>Desulfovibrionales</taxon>
        <taxon>Desulfomicrobiaceae</taxon>
        <taxon>Desulfomicrobium</taxon>
    </lineage>
</organism>
<dbReference type="EMBL" id="JADBGG010000076">
    <property type="protein sequence ID" value="MBE1427424.1"/>
    <property type="molecule type" value="Genomic_DNA"/>
</dbReference>
<dbReference type="RefSeq" id="WP_225940595.1">
    <property type="nucleotide sequence ID" value="NZ_JADBGG010000076.1"/>
</dbReference>
<accession>A0ABR9H9P5</accession>
<dbReference type="InterPro" id="IPR006656">
    <property type="entry name" value="Mopterin_OxRdtase"/>
</dbReference>
<evidence type="ECO:0000313" key="6">
    <source>
        <dbReference type="EMBL" id="MBE1427424.1"/>
    </source>
</evidence>